<accession>A0A9D4CYS8</accession>
<organism evidence="1 2">
    <name type="scientific">Dreissena polymorpha</name>
    <name type="common">Zebra mussel</name>
    <name type="synonym">Mytilus polymorpha</name>
    <dbReference type="NCBI Taxonomy" id="45954"/>
    <lineage>
        <taxon>Eukaryota</taxon>
        <taxon>Metazoa</taxon>
        <taxon>Spiralia</taxon>
        <taxon>Lophotrochozoa</taxon>
        <taxon>Mollusca</taxon>
        <taxon>Bivalvia</taxon>
        <taxon>Autobranchia</taxon>
        <taxon>Heteroconchia</taxon>
        <taxon>Euheterodonta</taxon>
        <taxon>Imparidentia</taxon>
        <taxon>Neoheterodontei</taxon>
        <taxon>Myida</taxon>
        <taxon>Dreissenoidea</taxon>
        <taxon>Dreissenidae</taxon>
        <taxon>Dreissena</taxon>
    </lineage>
</organism>
<evidence type="ECO:0000313" key="1">
    <source>
        <dbReference type="EMBL" id="KAH3735722.1"/>
    </source>
</evidence>
<dbReference type="EMBL" id="JAIWYP010000011">
    <property type="protein sequence ID" value="KAH3735722.1"/>
    <property type="molecule type" value="Genomic_DNA"/>
</dbReference>
<protein>
    <submittedName>
        <fullName evidence="1">Uncharacterized protein</fullName>
    </submittedName>
</protein>
<keyword evidence="2" id="KW-1185">Reference proteome</keyword>
<evidence type="ECO:0000313" key="2">
    <source>
        <dbReference type="Proteomes" id="UP000828390"/>
    </source>
</evidence>
<comment type="caution">
    <text evidence="1">The sequence shown here is derived from an EMBL/GenBank/DDBJ whole genome shotgun (WGS) entry which is preliminary data.</text>
</comment>
<gene>
    <name evidence="1" type="ORF">DPMN_042257</name>
</gene>
<reference evidence="1" key="2">
    <citation type="submission" date="2020-11" db="EMBL/GenBank/DDBJ databases">
        <authorList>
            <person name="McCartney M.A."/>
            <person name="Auch B."/>
            <person name="Kono T."/>
            <person name="Mallez S."/>
            <person name="Becker A."/>
            <person name="Gohl D.M."/>
            <person name="Silverstein K.A.T."/>
            <person name="Koren S."/>
            <person name="Bechman K.B."/>
            <person name="Herman A."/>
            <person name="Abrahante J.E."/>
            <person name="Garbe J."/>
        </authorList>
    </citation>
    <scope>NUCLEOTIDE SEQUENCE</scope>
    <source>
        <strain evidence="1">Duluth1</strain>
        <tissue evidence="1">Whole animal</tissue>
    </source>
</reference>
<sequence>MVPAGRIGCDNIAKLSSDLAVGHEKIPPCICNIRNIHVRYMSNALSVLLTLMTFGWSSTTLHGELCSGYVGGFVPSILDVGTPVTNLLFGKRTEPMMATNINSFKQTEQTQMRRRITRRLIWVYAVCQGLFSGR</sequence>
<proteinExistence type="predicted"/>
<reference evidence="1" key="1">
    <citation type="journal article" date="2019" name="bioRxiv">
        <title>The Genome of the Zebra Mussel, Dreissena polymorpha: A Resource for Invasive Species Research.</title>
        <authorList>
            <person name="McCartney M.A."/>
            <person name="Auch B."/>
            <person name="Kono T."/>
            <person name="Mallez S."/>
            <person name="Zhang Y."/>
            <person name="Obille A."/>
            <person name="Becker A."/>
            <person name="Abrahante J.E."/>
            <person name="Garbe J."/>
            <person name="Badalamenti J.P."/>
            <person name="Herman A."/>
            <person name="Mangelson H."/>
            <person name="Liachko I."/>
            <person name="Sullivan S."/>
            <person name="Sone E.D."/>
            <person name="Koren S."/>
            <person name="Silverstein K.A.T."/>
            <person name="Beckman K.B."/>
            <person name="Gohl D.M."/>
        </authorList>
    </citation>
    <scope>NUCLEOTIDE SEQUENCE</scope>
    <source>
        <strain evidence="1">Duluth1</strain>
        <tissue evidence="1">Whole animal</tissue>
    </source>
</reference>
<dbReference type="AlphaFoldDB" id="A0A9D4CYS8"/>
<name>A0A9D4CYS8_DREPO</name>
<dbReference type="Proteomes" id="UP000828390">
    <property type="component" value="Unassembled WGS sequence"/>
</dbReference>